<dbReference type="AlphaFoldDB" id="A0A5C6F6G7"/>
<dbReference type="RefSeq" id="WP_146533350.1">
    <property type="nucleotide sequence ID" value="NZ_SJPX01000002.1"/>
</dbReference>
<dbReference type="Gene3D" id="3.40.720.10">
    <property type="entry name" value="Alkaline Phosphatase, subunit A"/>
    <property type="match status" value="1"/>
</dbReference>
<keyword evidence="3" id="KW-1185">Reference proteome</keyword>
<evidence type="ECO:0000313" key="3">
    <source>
        <dbReference type="Proteomes" id="UP000317977"/>
    </source>
</evidence>
<proteinExistence type="predicted"/>
<dbReference type="OrthoDB" id="1956004at2"/>
<reference evidence="2 3" key="1">
    <citation type="submission" date="2019-02" db="EMBL/GenBank/DDBJ databases">
        <title>Deep-cultivation of Planctomycetes and their phenomic and genomic characterization uncovers novel biology.</title>
        <authorList>
            <person name="Wiegand S."/>
            <person name="Jogler M."/>
            <person name="Boedeker C."/>
            <person name="Pinto D."/>
            <person name="Vollmers J."/>
            <person name="Rivas-Marin E."/>
            <person name="Kohn T."/>
            <person name="Peeters S.H."/>
            <person name="Heuer A."/>
            <person name="Rast P."/>
            <person name="Oberbeckmann S."/>
            <person name="Bunk B."/>
            <person name="Jeske O."/>
            <person name="Meyerdierks A."/>
            <person name="Storesund J.E."/>
            <person name="Kallscheuer N."/>
            <person name="Luecker S."/>
            <person name="Lage O.M."/>
            <person name="Pohl T."/>
            <person name="Merkel B.J."/>
            <person name="Hornburger P."/>
            <person name="Mueller R.-W."/>
            <person name="Bruemmer F."/>
            <person name="Labrenz M."/>
            <person name="Spormann A.M."/>
            <person name="Op Den Camp H."/>
            <person name="Overmann J."/>
            <person name="Amann R."/>
            <person name="Jetten M.S.M."/>
            <person name="Mascher T."/>
            <person name="Medema M.H."/>
            <person name="Devos D.P."/>
            <person name="Kaster A.-K."/>
            <person name="Ovreas L."/>
            <person name="Rohde M."/>
            <person name="Galperin M.Y."/>
            <person name="Jogler C."/>
        </authorList>
    </citation>
    <scope>NUCLEOTIDE SEQUENCE [LARGE SCALE GENOMIC DNA]</scope>
    <source>
        <strain evidence="2 3">Poly59</strain>
    </source>
</reference>
<dbReference type="InterPro" id="IPR002591">
    <property type="entry name" value="Phosphodiest/P_Trfase"/>
</dbReference>
<comment type="caution">
    <text evidence="2">The sequence shown here is derived from an EMBL/GenBank/DDBJ whole genome shotgun (WGS) entry which is preliminary data.</text>
</comment>
<dbReference type="GO" id="GO:0016787">
    <property type="term" value="F:hydrolase activity"/>
    <property type="evidence" value="ECO:0007669"/>
    <property type="project" value="UniProtKB-ARBA"/>
</dbReference>
<keyword evidence="1" id="KW-0732">Signal</keyword>
<dbReference type="InterPro" id="IPR017850">
    <property type="entry name" value="Alkaline_phosphatase_core_sf"/>
</dbReference>
<protein>
    <submittedName>
        <fullName evidence="2">Cofactor-independent phosphoglycerate mutase</fullName>
    </submittedName>
</protein>
<dbReference type="PANTHER" id="PTHR10151">
    <property type="entry name" value="ECTONUCLEOTIDE PYROPHOSPHATASE/PHOSPHODIESTERASE"/>
    <property type="match status" value="1"/>
</dbReference>
<dbReference type="Proteomes" id="UP000317977">
    <property type="component" value="Unassembled WGS sequence"/>
</dbReference>
<dbReference type="EMBL" id="SJPX01000002">
    <property type="protein sequence ID" value="TWU55091.1"/>
    <property type="molecule type" value="Genomic_DNA"/>
</dbReference>
<name>A0A5C6F6G7_9BACT</name>
<feature type="chain" id="PRO_5023065920" evidence="1">
    <location>
        <begin position="24"/>
        <end position="320"/>
    </location>
</feature>
<dbReference type="PANTHER" id="PTHR10151:SF120">
    <property type="entry name" value="BIS(5'-ADENOSYL)-TRIPHOSPHATASE"/>
    <property type="match status" value="1"/>
</dbReference>
<evidence type="ECO:0000313" key="2">
    <source>
        <dbReference type="EMBL" id="TWU55091.1"/>
    </source>
</evidence>
<organism evidence="2 3">
    <name type="scientific">Rubripirellula reticaptiva</name>
    <dbReference type="NCBI Taxonomy" id="2528013"/>
    <lineage>
        <taxon>Bacteria</taxon>
        <taxon>Pseudomonadati</taxon>
        <taxon>Planctomycetota</taxon>
        <taxon>Planctomycetia</taxon>
        <taxon>Pirellulales</taxon>
        <taxon>Pirellulaceae</taxon>
        <taxon>Rubripirellula</taxon>
    </lineage>
</organism>
<dbReference type="Pfam" id="PF01663">
    <property type="entry name" value="Phosphodiest"/>
    <property type="match status" value="1"/>
</dbReference>
<gene>
    <name evidence="2" type="ORF">Poly59_13870</name>
</gene>
<evidence type="ECO:0000256" key="1">
    <source>
        <dbReference type="SAM" id="SignalP"/>
    </source>
</evidence>
<accession>A0A5C6F6G7</accession>
<dbReference type="SUPFAM" id="SSF53649">
    <property type="entry name" value="Alkaline phosphatase-like"/>
    <property type="match status" value="1"/>
</dbReference>
<sequence precursor="true">MSRYFFCVLVIVSCFAPTFHASAKQPKVLTIGIDGLRSDAFIAAHTPNLDSLAANGMLSLATRVTSEAVPQSDTVSGPGWTTFLTGTWADRHGVTDNTFKGRDAKQAPHGFSLAKAIRPELRTASFLDWTPLQQFVTTDADINVVVTPNSKDKAASAWTIADQSLTLAAEPVLQHDDIDWVFVYLGSVDETGHGYGFHPSVPAYIAAIENVDRRVGKLVQSVTQRQTIANEDWLFLVSTDHGGEGTGHGGGRANPNVFNAPMIVSGDAAVHGNEVKRKKGEPVAATVDLVPLALTHLQVPIAARWQLAGRVDGWIKSTHP</sequence>
<feature type="signal peptide" evidence="1">
    <location>
        <begin position="1"/>
        <end position="23"/>
    </location>
</feature>